<proteinExistence type="predicted"/>
<reference evidence="4" key="1">
    <citation type="submission" date="2025-08" db="UniProtKB">
        <authorList>
            <consortium name="RefSeq"/>
        </authorList>
    </citation>
    <scope>IDENTIFICATION</scope>
    <source>
        <tissue evidence="4">Gonads</tissue>
    </source>
</reference>
<dbReference type="InterPro" id="IPR013201">
    <property type="entry name" value="Prot_inhib_I29"/>
</dbReference>
<dbReference type="InParanoid" id="A0A6J2X7Q2"/>
<dbReference type="InterPro" id="IPR038765">
    <property type="entry name" value="Papain-like_cys_pep_sf"/>
</dbReference>
<feature type="domain" description="Cathepsin propeptide inhibitor" evidence="2">
    <location>
        <begin position="30"/>
        <end position="90"/>
    </location>
</feature>
<keyword evidence="1" id="KW-0732">Signal</keyword>
<dbReference type="SUPFAM" id="SSF54001">
    <property type="entry name" value="Cysteine proteinases"/>
    <property type="match status" value="1"/>
</dbReference>
<dbReference type="AlphaFoldDB" id="A0A6J2X7Q2"/>
<evidence type="ECO:0000256" key="1">
    <source>
        <dbReference type="SAM" id="SignalP"/>
    </source>
</evidence>
<dbReference type="GeneID" id="115875548"/>
<evidence type="ECO:0000313" key="4">
    <source>
        <dbReference type="RefSeq" id="XP_030746899.1"/>
    </source>
</evidence>
<dbReference type="FunFam" id="1.10.287.2250:FF:000003">
    <property type="entry name" value="Cathepsin L"/>
    <property type="match status" value="1"/>
</dbReference>
<keyword evidence="3" id="KW-1185">Reference proteome</keyword>
<evidence type="ECO:0000259" key="2">
    <source>
        <dbReference type="SMART" id="SM00848"/>
    </source>
</evidence>
<name>A0A6J2X7Q2_SITOR</name>
<dbReference type="Proteomes" id="UP000504635">
    <property type="component" value="Unplaced"/>
</dbReference>
<feature type="signal peptide" evidence="1">
    <location>
        <begin position="1"/>
        <end position="21"/>
    </location>
</feature>
<gene>
    <name evidence="4" type="primary">LOC115875548</name>
</gene>
<dbReference type="KEGG" id="soy:115875548"/>
<accession>A0A6J2X7Q2</accession>
<protein>
    <submittedName>
        <fullName evidence="4">Cathepsin L-like proteinase</fullName>
    </submittedName>
</protein>
<feature type="chain" id="PRO_5026942030" evidence="1">
    <location>
        <begin position="22"/>
        <end position="107"/>
    </location>
</feature>
<sequence length="107" mass="12861">MYMFNIVSILSLIFFVNVLSASQMTDKEEWTLFKSTHGKNYQTEEEEQRRFQIFQDNFKKIKEHNEKYERGETTYTMGINKFADLTPEEFKAIYGRGVLPKRKEENE</sequence>
<dbReference type="Pfam" id="PF08246">
    <property type="entry name" value="Inhibitor_I29"/>
    <property type="match status" value="1"/>
</dbReference>
<dbReference type="SMART" id="SM00848">
    <property type="entry name" value="Inhibitor_I29"/>
    <property type="match status" value="1"/>
</dbReference>
<dbReference type="RefSeq" id="XP_030746899.1">
    <property type="nucleotide sequence ID" value="XM_030891039.1"/>
</dbReference>
<dbReference type="Gene3D" id="1.10.287.2250">
    <property type="match status" value="1"/>
</dbReference>
<dbReference type="OrthoDB" id="5855924at2759"/>
<organism evidence="3 4">
    <name type="scientific">Sitophilus oryzae</name>
    <name type="common">Rice weevil</name>
    <name type="synonym">Curculio oryzae</name>
    <dbReference type="NCBI Taxonomy" id="7048"/>
    <lineage>
        <taxon>Eukaryota</taxon>
        <taxon>Metazoa</taxon>
        <taxon>Ecdysozoa</taxon>
        <taxon>Arthropoda</taxon>
        <taxon>Hexapoda</taxon>
        <taxon>Insecta</taxon>
        <taxon>Pterygota</taxon>
        <taxon>Neoptera</taxon>
        <taxon>Endopterygota</taxon>
        <taxon>Coleoptera</taxon>
        <taxon>Polyphaga</taxon>
        <taxon>Cucujiformia</taxon>
        <taxon>Curculionidae</taxon>
        <taxon>Dryophthorinae</taxon>
        <taxon>Sitophilus</taxon>
    </lineage>
</organism>
<evidence type="ECO:0000313" key="3">
    <source>
        <dbReference type="Proteomes" id="UP000504635"/>
    </source>
</evidence>
<dbReference type="FunCoup" id="A0A6J2X7Q2">
    <property type="interactions" value="4"/>
</dbReference>